<keyword evidence="1" id="KW-0732">Signal</keyword>
<evidence type="ECO:0000256" key="2">
    <source>
        <dbReference type="ARBA" id="ARBA00022737"/>
    </source>
</evidence>
<name>A0A3R9L2X9_9VIBR</name>
<dbReference type="InterPro" id="IPR013519">
    <property type="entry name" value="Int_alpha_beta-p"/>
</dbReference>
<dbReference type="EMBL" id="RSFA01000022">
    <property type="protein sequence ID" value="RSD31815.1"/>
    <property type="molecule type" value="Genomic_DNA"/>
</dbReference>
<dbReference type="SUPFAM" id="SSF50965">
    <property type="entry name" value="Galactose oxidase, central domain"/>
    <property type="match status" value="1"/>
</dbReference>
<gene>
    <name evidence="5" type="ORF">EJA03_06845</name>
</gene>
<evidence type="ECO:0000313" key="5">
    <source>
        <dbReference type="EMBL" id="RSD31815.1"/>
    </source>
</evidence>
<dbReference type="InterPro" id="IPR013517">
    <property type="entry name" value="FG-GAP"/>
</dbReference>
<dbReference type="PROSITE" id="PS51257">
    <property type="entry name" value="PROKAR_LIPOPROTEIN"/>
    <property type="match status" value="1"/>
</dbReference>
<dbReference type="InterPro" id="IPR028994">
    <property type="entry name" value="Integrin_alpha_N"/>
</dbReference>
<dbReference type="PANTHER" id="PTHR36220">
    <property type="entry name" value="UNNAMED PRODUCT"/>
    <property type="match status" value="1"/>
</dbReference>
<evidence type="ECO:0000313" key="6">
    <source>
        <dbReference type="Proteomes" id="UP000269041"/>
    </source>
</evidence>
<feature type="region of interest" description="Disordered" evidence="4">
    <location>
        <begin position="573"/>
        <end position="600"/>
    </location>
</feature>
<comment type="caution">
    <text evidence="5">The sequence shown here is derived from an EMBL/GenBank/DDBJ whole genome shotgun (WGS) entry which is preliminary data.</text>
</comment>
<evidence type="ECO:0000256" key="1">
    <source>
        <dbReference type="ARBA" id="ARBA00022729"/>
    </source>
</evidence>
<sequence>MSLHKHSILVILSTALTLYGCGDSGSGNGSTSNATTYLGAKGSIPEDFNLNDIVVTKDEITFKWSQSSGATNYVLCRKDTEEDNNCDKIGTTSALQIAVTSTGVLEVLLDQFFVIAQNNYGQRLSNEKTTEPQDLSVLIQYIKAFNSGSHDEFGFSLSLSQNGELLVVGAPFEQSNATGINSSGSSDNSLIQAGAAYIFRFDNNRWDQEAYVKASNTGETHVFGMNVSLSSDGNTLAVAAPGERTNGINAGAVYVYRFNAGAWGEEAILRGSNTETSDFFGNSLALSGDGNTIVVGATEEASLSTGINGDQGNDPMLTEDAGAAYLFRFQSGSWTQEAYIKASNTNAGDRFGSSVALSDDGNILAVGATNEQSDSTEVNVGQSNNSLTEAGAVYIYKFTTNWAQEAYLKPLNTGTGDLFGSSVALSSNGNILAVGASGESSSSNEINIGVNDNSASQSGAAYIFRFSDTEWSQRAYIKASNSGTEDYFGVSVSLSEDGNTLAVGASSEDSNSQGVNGEDNNNTANSGAAYTFFFNGSNWIEQAYIKAPNTGADDLFGIRVSLSGDGNRLAIGAREEDSSSTGVNSQENDNSEDSGAAYIF</sequence>
<dbReference type="PANTHER" id="PTHR36220:SF1">
    <property type="entry name" value="GAMMA TUBULIN COMPLEX COMPONENT C-TERMINAL DOMAIN-CONTAINING PROTEIN"/>
    <property type="match status" value="1"/>
</dbReference>
<dbReference type="AlphaFoldDB" id="A0A3R9L2X9"/>
<dbReference type="RefSeq" id="WP_125320495.1">
    <property type="nucleotide sequence ID" value="NZ_AP024890.1"/>
</dbReference>
<keyword evidence="2" id="KW-0677">Repeat</keyword>
<keyword evidence="6" id="KW-1185">Reference proteome</keyword>
<dbReference type="Proteomes" id="UP000269041">
    <property type="component" value="Unassembled WGS sequence"/>
</dbReference>
<proteinExistence type="predicted"/>
<dbReference type="Gene3D" id="2.130.10.130">
    <property type="entry name" value="Integrin alpha, N-terminal"/>
    <property type="match status" value="3"/>
</dbReference>
<feature type="compositionally biased region" description="Polar residues" evidence="4">
    <location>
        <begin position="579"/>
        <end position="588"/>
    </location>
</feature>
<protein>
    <recommendedName>
        <fullName evidence="7">Integrin</fullName>
    </recommendedName>
</protein>
<evidence type="ECO:0000256" key="3">
    <source>
        <dbReference type="ARBA" id="ARBA00023180"/>
    </source>
</evidence>
<dbReference type="OrthoDB" id="9782766at2"/>
<evidence type="ECO:0008006" key="7">
    <source>
        <dbReference type="Google" id="ProtNLM"/>
    </source>
</evidence>
<dbReference type="SMART" id="SM00191">
    <property type="entry name" value="Int_alpha"/>
    <property type="match status" value="6"/>
</dbReference>
<dbReference type="InterPro" id="IPR011043">
    <property type="entry name" value="Gal_Oxase/kelch_b-propeller"/>
</dbReference>
<dbReference type="Pfam" id="PF14312">
    <property type="entry name" value="FG-GAP_2"/>
    <property type="match status" value="6"/>
</dbReference>
<keyword evidence="3" id="KW-0325">Glycoprotein</keyword>
<reference evidence="5 6" key="1">
    <citation type="submission" date="2018-12" db="EMBL/GenBank/DDBJ databases">
        <title>Genomic taxonomy of the Vibrionaceae family.</title>
        <authorList>
            <person name="Gomez-Gil B."/>
            <person name="Enciso-Ibarra K."/>
        </authorList>
    </citation>
    <scope>NUCLEOTIDE SEQUENCE [LARGE SCALE GENOMIC DNA]</scope>
    <source>
        <strain evidence="5 6">CAIM 594</strain>
    </source>
</reference>
<organism evidence="5 6">
    <name type="scientific">Vibrio pectenicida</name>
    <dbReference type="NCBI Taxonomy" id="62763"/>
    <lineage>
        <taxon>Bacteria</taxon>
        <taxon>Pseudomonadati</taxon>
        <taxon>Pseudomonadota</taxon>
        <taxon>Gammaproteobacteria</taxon>
        <taxon>Vibrionales</taxon>
        <taxon>Vibrionaceae</taxon>
        <taxon>Vibrio</taxon>
    </lineage>
</organism>
<accession>A0A3R9L2X9</accession>
<evidence type="ECO:0000256" key="4">
    <source>
        <dbReference type="SAM" id="MobiDB-lite"/>
    </source>
</evidence>